<name>A0A151RYY4_CAJCA</name>
<dbReference type="InterPro" id="IPR001584">
    <property type="entry name" value="Integrase_cat-core"/>
</dbReference>
<protein>
    <submittedName>
        <fullName evidence="2">Pol polyprotein</fullName>
    </submittedName>
</protein>
<feature type="domain" description="Integrase catalytic" evidence="1">
    <location>
        <begin position="1"/>
        <end position="91"/>
    </location>
</feature>
<dbReference type="SUPFAM" id="SSF53098">
    <property type="entry name" value="Ribonuclease H-like"/>
    <property type="match status" value="1"/>
</dbReference>
<dbReference type="GO" id="GO:0003676">
    <property type="term" value="F:nucleic acid binding"/>
    <property type="evidence" value="ECO:0007669"/>
    <property type="project" value="InterPro"/>
</dbReference>
<dbReference type="Proteomes" id="UP000075243">
    <property type="component" value="Unassembled WGS sequence"/>
</dbReference>
<dbReference type="Gene3D" id="3.30.420.10">
    <property type="entry name" value="Ribonuclease H-like superfamily/Ribonuclease H"/>
    <property type="match status" value="1"/>
</dbReference>
<dbReference type="PANTHER" id="PTHR47266">
    <property type="entry name" value="ENDONUCLEASE-RELATED"/>
    <property type="match status" value="1"/>
</dbReference>
<dbReference type="Pfam" id="PF00665">
    <property type="entry name" value="rve"/>
    <property type="match status" value="1"/>
</dbReference>
<dbReference type="Gramene" id="C.cajan_32661.t">
    <property type="protein sequence ID" value="C.cajan_32661.t.cds1"/>
    <property type="gene ID" value="C.cajan_32661"/>
</dbReference>
<gene>
    <name evidence="2" type="ORF">KK1_030591</name>
</gene>
<reference evidence="2" key="1">
    <citation type="journal article" date="2012" name="Nat. Biotechnol.">
        <title>Draft genome sequence of pigeonpea (Cajanus cajan), an orphan legume crop of resource-poor farmers.</title>
        <authorList>
            <person name="Varshney R.K."/>
            <person name="Chen W."/>
            <person name="Li Y."/>
            <person name="Bharti A.K."/>
            <person name="Saxena R.K."/>
            <person name="Schlueter J.A."/>
            <person name="Donoghue M.T."/>
            <person name="Azam S."/>
            <person name="Fan G."/>
            <person name="Whaley A.M."/>
            <person name="Farmer A.D."/>
            <person name="Sheridan J."/>
            <person name="Iwata A."/>
            <person name="Tuteja R."/>
            <person name="Penmetsa R.V."/>
            <person name="Wu W."/>
            <person name="Upadhyaya H.D."/>
            <person name="Yang S.P."/>
            <person name="Shah T."/>
            <person name="Saxena K.B."/>
            <person name="Michael T."/>
            <person name="McCombie W.R."/>
            <person name="Yang B."/>
            <person name="Zhang G."/>
            <person name="Yang H."/>
            <person name="Wang J."/>
            <person name="Spillane C."/>
            <person name="Cook D.R."/>
            <person name="May G.D."/>
            <person name="Xu X."/>
            <person name="Jackson S.A."/>
        </authorList>
    </citation>
    <scope>NUCLEOTIDE SEQUENCE [LARGE SCALE GENOMIC DNA]</scope>
</reference>
<dbReference type="InterPro" id="IPR012337">
    <property type="entry name" value="RNaseH-like_sf"/>
</dbReference>
<organism evidence="2 3">
    <name type="scientific">Cajanus cajan</name>
    <name type="common">Pigeon pea</name>
    <name type="synonym">Cajanus indicus</name>
    <dbReference type="NCBI Taxonomy" id="3821"/>
    <lineage>
        <taxon>Eukaryota</taxon>
        <taxon>Viridiplantae</taxon>
        <taxon>Streptophyta</taxon>
        <taxon>Embryophyta</taxon>
        <taxon>Tracheophyta</taxon>
        <taxon>Spermatophyta</taxon>
        <taxon>Magnoliopsida</taxon>
        <taxon>eudicotyledons</taxon>
        <taxon>Gunneridae</taxon>
        <taxon>Pentapetalae</taxon>
        <taxon>rosids</taxon>
        <taxon>fabids</taxon>
        <taxon>Fabales</taxon>
        <taxon>Fabaceae</taxon>
        <taxon>Papilionoideae</taxon>
        <taxon>50 kb inversion clade</taxon>
        <taxon>NPAAA clade</taxon>
        <taxon>indigoferoid/millettioid clade</taxon>
        <taxon>Phaseoleae</taxon>
        <taxon>Cajanus</taxon>
    </lineage>
</organism>
<proteinExistence type="predicted"/>
<evidence type="ECO:0000259" key="1">
    <source>
        <dbReference type="PROSITE" id="PS50994"/>
    </source>
</evidence>
<dbReference type="EMBL" id="KQ483518">
    <property type="protein sequence ID" value="KYP47759.1"/>
    <property type="molecule type" value="Genomic_DNA"/>
</dbReference>
<dbReference type="PROSITE" id="PS50994">
    <property type="entry name" value="INTEGRASE"/>
    <property type="match status" value="1"/>
</dbReference>
<dbReference type="GO" id="GO:0015074">
    <property type="term" value="P:DNA integration"/>
    <property type="evidence" value="ECO:0007669"/>
    <property type="project" value="InterPro"/>
</dbReference>
<evidence type="ECO:0000313" key="2">
    <source>
        <dbReference type="EMBL" id="KYP47759.1"/>
    </source>
</evidence>
<dbReference type="InterPro" id="IPR052160">
    <property type="entry name" value="Gypsy_RT_Integrase-like"/>
</dbReference>
<keyword evidence="3" id="KW-1185">Reference proteome</keyword>
<accession>A0A151RYY4</accession>
<dbReference type="OMA" id="TPCALIR"/>
<dbReference type="InterPro" id="IPR036397">
    <property type="entry name" value="RNaseH_sf"/>
</dbReference>
<evidence type="ECO:0000313" key="3">
    <source>
        <dbReference type="Proteomes" id="UP000075243"/>
    </source>
</evidence>
<dbReference type="AlphaFoldDB" id="A0A151RYY4"/>
<sequence length="91" mass="10347">MLEVEVFDCWGIDFMGSLPSSYSNEYILVAVDYVSKWVEAVAAQKNDAKTVIKFHKKNIFSRFGVPRVLVSDGGTHFCNSQLKKVLEHYDV</sequence>